<sequence length="78" mass="8532">MDVIMTWVVFIGLAAVIFYSSREEQSAHAEAAHRDGKALPSNRVARMFATYTALDWGLFIAAMGFLISAILGTARVLL</sequence>
<dbReference type="EMBL" id="JAGIOF010000001">
    <property type="protein sequence ID" value="MBP2384648.1"/>
    <property type="molecule type" value="Genomic_DNA"/>
</dbReference>
<protein>
    <submittedName>
        <fullName evidence="2">Uncharacterized protein</fullName>
    </submittedName>
</protein>
<organism evidence="2 3">
    <name type="scientific">Paeniglutamicibacter kerguelensis</name>
    <dbReference type="NCBI Taxonomy" id="254788"/>
    <lineage>
        <taxon>Bacteria</taxon>
        <taxon>Bacillati</taxon>
        <taxon>Actinomycetota</taxon>
        <taxon>Actinomycetes</taxon>
        <taxon>Micrococcales</taxon>
        <taxon>Micrococcaceae</taxon>
        <taxon>Paeniglutamicibacter</taxon>
    </lineage>
</organism>
<reference evidence="2 3" key="1">
    <citation type="submission" date="2021-03" db="EMBL/GenBank/DDBJ databases">
        <title>Sequencing the genomes of 1000 actinobacteria strains.</title>
        <authorList>
            <person name="Klenk H.-P."/>
        </authorList>
    </citation>
    <scope>NUCLEOTIDE SEQUENCE [LARGE SCALE GENOMIC DNA]</scope>
    <source>
        <strain evidence="2 3">DSM 15797</strain>
    </source>
</reference>
<keyword evidence="1" id="KW-0812">Transmembrane</keyword>
<name>A0ABS4X8E3_9MICC</name>
<keyword evidence="3" id="KW-1185">Reference proteome</keyword>
<evidence type="ECO:0000256" key="1">
    <source>
        <dbReference type="SAM" id="Phobius"/>
    </source>
</evidence>
<comment type="caution">
    <text evidence="2">The sequence shown here is derived from an EMBL/GenBank/DDBJ whole genome shotgun (WGS) entry which is preliminary data.</text>
</comment>
<feature type="transmembrane region" description="Helical" evidence="1">
    <location>
        <begin position="53"/>
        <end position="77"/>
    </location>
</feature>
<dbReference type="Proteomes" id="UP001296993">
    <property type="component" value="Unassembled WGS sequence"/>
</dbReference>
<evidence type="ECO:0000313" key="2">
    <source>
        <dbReference type="EMBL" id="MBP2384648.1"/>
    </source>
</evidence>
<dbReference type="RefSeq" id="WP_209995307.1">
    <property type="nucleotide sequence ID" value="NZ_BAAAJY010000008.1"/>
</dbReference>
<proteinExistence type="predicted"/>
<gene>
    <name evidence="2" type="ORF">JOF47_000159</name>
</gene>
<keyword evidence="1" id="KW-1133">Transmembrane helix</keyword>
<evidence type="ECO:0000313" key="3">
    <source>
        <dbReference type="Proteomes" id="UP001296993"/>
    </source>
</evidence>
<keyword evidence="1" id="KW-0472">Membrane</keyword>
<accession>A0ABS4X8E3</accession>